<evidence type="ECO:0000256" key="1">
    <source>
        <dbReference type="SAM" id="MobiDB-lite"/>
    </source>
</evidence>
<proteinExistence type="predicted"/>
<dbReference type="RefSeq" id="XP_005830375.1">
    <property type="nucleotide sequence ID" value="XM_005830318.1"/>
</dbReference>
<dbReference type="AlphaFoldDB" id="L1J5N8"/>
<reference evidence="2 4" key="1">
    <citation type="journal article" date="2012" name="Nature">
        <title>Algal genomes reveal evolutionary mosaicism and the fate of nucleomorphs.</title>
        <authorList>
            <consortium name="DOE Joint Genome Institute"/>
            <person name="Curtis B.A."/>
            <person name="Tanifuji G."/>
            <person name="Burki F."/>
            <person name="Gruber A."/>
            <person name="Irimia M."/>
            <person name="Maruyama S."/>
            <person name="Arias M.C."/>
            <person name="Ball S.G."/>
            <person name="Gile G.H."/>
            <person name="Hirakawa Y."/>
            <person name="Hopkins J.F."/>
            <person name="Kuo A."/>
            <person name="Rensing S.A."/>
            <person name="Schmutz J."/>
            <person name="Symeonidi A."/>
            <person name="Elias M."/>
            <person name="Eveleigh R.J."/>
            <person name="Herman E.K."/>
            <person name="Klute M.J."/>
            <person name="Nakayama T."/>
            <person name="Obornik M."/>
            <person name="Reyes-Prieto A."/>
            <person name="Armbrust E.V."/>
            <person name="Aves S.J."/>
            <person name="Beiko R.G."/>
            <person name="Coutinho P."/>
            <person name="Dacks J.B."/>
            <person name="Durnford D.G."/>
            <person name="Fast N.M."/>
            <person name="Green B.R."/>
            <person name="Grisdale C.J."/>
            <person name="Hempel F."/>
            <person name="Henrissat B."/>
            <person name="Hoppner M.P."/>
            <person name="Ishida K."/>
            <person name="Kim E."/>
            <person name="Koreny L."/>
            <person name="Kroth P.G."/>
            <person name="Liu Y."/>
            <person name="Malik S.B."/>
            <person name="Maier U.G."/>
            <person name="McRose D."/>
            <person name="Mock T."/>
            <person name="Neilson J.A."/>
            <person name="Onodera N.T."/>
            <person name="Poole A.M."/>
            <person name="Pritham E.J."/>
            <person name="Richards T.A."/>
            <person name="Rocap G."/>
            <person name="Roy S.W."/>
            <person name="Sarai C."/>
            <person name="Schaack S."/>
            <person name="Shirato S."/>
            <person name="Slamovits C.H."/>
            <person name="Spencer D.F."/>
            <person name="Suzuki S."/>
            <person name="Worden A.Z."/>
            <person name="Zauner S."/>
            <person name="Barry K."/>
            <person name="Bell C."/>
            <person name="Bharti A.K."/>
            <person name="Crow J.A."/>
            <person name="Grimwood J."/>
            <person name="Kramer R."/>
            <person name="Lindquist E."/>
            <person name="Lucas S."/>
            <person name="Salamov A."/>
            <person name="McFadden G.I."/>
            <person name="Lane C.E."/>
            <person name="Keeling P.J."/>
            <person name="Gray M.W."/>
            <person name="Grigoriev I.V."/>
            <person name="Archibald J.M."/>
        </authorList>
    </citation>
    <scope>NUCLEOTIDE SEQUENCE</scope>
    <source>
        <strain evidence="2 4">CCMP2712</strain>
    </source>
</reference>
<sequence length="405" mass="45650">MEDSVREWIVENLALFLDEETRPQLDIRHLYTLQQYKSTTDPRIWRELRKEARRSISARQTDLSDSFSSLNKSLSESVGSENFQGIAECRAEEHSTPSSKPRRTRRSRKSNSYNVEQEEGVLEVSRDMRGIFDSSPSCAVINTEHQVSRGAEESPKIAFEEKEGKAMEGKDVVPEYVDTESLAVGSLLVTSDSSLSNSMTQLHLSSSSSVSPLIEERCWCELCADKGKQLEARLQLALEQLASAQLEASEWRMRAQQVNPFVSPDRSEQRQGHGGRFLADSTPPTLSKSLSSPMVKTLTETISAEASSIEMLTKALLEDWLPWEGKRGQERGGRCERVKDLKKDINAVTSLVSKPRRDELRKMLDQLGAHQDFLGSLAVEMKGVEWSEKEKEFELYTSKLLNLTG</sequence>
<feature type="region of interest" description="Disordered" evidence="1">
    <location>
        <begin position="88"/>
        <end position="119"/>
    </location>
</feature>
<name>L1J5N8_GUITC</name>
<dbReference type="PaxDb" id="55529-EKX43395"/>
<evidence type="ECO:0000313" key="3">
    <source>
        <dbReference type="EnsemblProtists" id="EKX43395"/>
    </source>
</evidence>
<dbReference type="EMBL" id="JH993010">
    <property type="protein sequence ID" value="EKX43395.1"/>
    <property type="molecule type" value="Genomic_DNA"/>
</dbReference>
<reference evidence="4" key="2">
    <citation type="submission" date="2012-11" db="EMBL/GenBank/DDBJ databases">
        <authorList>
            <person name="Kuo A."/>
            <person name="Curtis B.A."/>
            <person name="Tanifuji G."/>
            <person name="Burki F."/>
            <person name="Gruber A."/>
            <person name="Irimia M."/>
            <person name="Maruyama S."/>
            <person name="Arias M.C."/>
            <person name="Ball S.G."/>
            <person name="Gile G.H."/>
            <person name="Hirakawa Y."/>
            <person name="Hopkins J.F."/>
            <person name="Rensing S.A."/>
            <person name="Schmutz J."/>
            <person name="Symeonidi A."/>
            <person name="Elias M."/>
            <person name="Eveleigh R.J."/>
            <person name="Herman E.K."/>
            <person name="Klute M.J."/>
            <person name="Nakayama T."/>
            <person name="Obornik M."/>
            <person name="Reyes-Prieto A."/>
            <person name="Armbrust E.V."/>
            <person name="Aves S.J."/>
            <person name="Beiko R.G."/>
            <person name="Coutinho P."/>
            <person name="Dacks J.B."/>
            <person name="Durnford D.G."/>
            <person name="Fast N.M."/>
            <person name="Green B.R."/>
            <person name="Grisdale C."/>
            <person name="Hempe F."/>
            <person name="Henrissat B."/>
            <person name="Hoppner M.P."/>
            <person name="Ishida K.-I."/>
            <person name="Kim E."/>
            <person name="Koreny L."/>
            <person name="Kroth P.G."/>
            <person name="Liu Y."/>
            <person name="Malik S.-B."/>
            <person name="Maier U.G."/>
            <person name="McRose D."/>
            <person name="Mock T."/>
            <person name="Neilson J.A."/>
            <person name="Onodera N.T."/>
            <person name="Poole A.M."/>
            <person name="Pritham E.J."/>
            <person name="Richards T.A."/>
            <person name="Rocap G."/>
            <person name="Roy S.W."/>
            <person name="Sarai C."/>
            <person name="Schaack S."/>
            <person name="Shirato S."/>
            <person name="Slamovits C.H."/>
            <person name="Spencer D.F."/>
            <person name="Suzuki S."/>
            <person name="Worden A.Z."/>
            <person name="Zauner S."/>
            <person name="Barry K."/>
            <person name="Bell C."/>
            <person name="Bharti A.K."/>
            <person name="Crow J.A."/>
            <person name="Grimwood J."/>
            <person name="Kramer R."/>
            <person name="Lindquist E."/>
            <person name="Lucas S."/>
            <person name="Salamov A."/>
            <person name="McFadden G.I."/>
            <person name="Lane C.E."/>
            <person name="Keeling P.J."/>
            <person name="Gray M.W."/>
            <person name="Grigoriev I.V."/>
            <person name="Archibald J.M."/>
        </authorList>
    </citation>
    <scope>NUCLEOTIDE SEQUENCE</scope>
    <source>
        <strain evidence="4">CCMP2712</strain>
    </source>
</reference>
<keyword evidence="4" id="KW-1185">Reference proteome</keyword>
<dbReference type="GeneID" id="17300112"/>
<evidence type="ECO:0000313" key="2">
    <source>
        <dbReference type="EMBL" id="EKX43395.1"/>
    </source>
</evidence>
<organism evidence="2">
    <name type="scientific">Guillardia theta (strain CCMP2712)</name>
    <name type="common">Cryptophyte</name>
    <dbReference type="NCBI Taxonomy" id="905079"/>
    <lineage>
        <taxon>Eukaryota</taxon>
        <taxon>Cryptophyceae</taxon>
        <taxon>Pyrenomonadales</taxon>
        <taxon>Geminigeraceae</taxon>
        <taxon>Guillardia</taxon>
    </lineage>
</organism>
<dbReference type="EnsemblProtists" id="EKX43395">
    <property type="protein sequence ID" value="EKX43395"/>
    <property type="gene ID" value="GUITHDRAFT_140453"/>
</dbReference>
<dbReference type="HOGENOM" id="CLU_680524_0_0_1"/>
<dbReference type="KEGG" id="gtt:GUITHDRAFT_140453"/>
<feature type="region of interest" description="Disordered" evidence="1">
    <location>
        <begin position="261"/>
        <end position="292"/>
    </location>
</feature>
<reference evidence="3" key="3">
    <citation type="submission" date="2015-06" db="UniProtKB">
        <authorList>
            <consortium name="EnsemblProtists"/>
        </authorList>
    </citation>
    <scope>IDENTIFICATION</scope>
</reference>
<dbReference type="OrthoDB" id="10684187at2759"/>
<dbReference type="Proteomes" id="UP000011087">
    <property type="component" value="Unassembled WGS sequence"/>
</dbReference>
<feature type="compositionally biased region" description="Basic residues" evidence="1">
    <location>
        <begin position="100"/>
        <end position="109"/>
    </location>
</feature>
<accession>L1J5N8</accession>
<evidence type="ECO:0000313" key="4">
    <source>
        <dbReference type="Proteomes" id="UP000011087"/>
    </source>
</evidence>
<gene>
    <name evidence="2" type="ORF">GUITHDRAFT_140453</name>
</gene>
<protein>
    <submittedName>
        <fullName evidence="2 3">Uncharacterized protein</fullName>
    </submittedName>
</protein>
<feature type="compositionally biased region" description="Low complexity" evidence="1">
    <location>
        <begin position="281"/>
        <end position="292"/>
    </location>
</feature>